<dbReference type="InterPro" id="IPR023631">
    <property type="entry name" value="Amidase_dom"/>
</dbReference>
<feature type="signal peptide" evidence="1">
    <location>
        <begin position="1"/>
        <end position="22"/>
    </location>
</feature>
<feature type="chain" id="PRO_5040454096" evidence="1">
    <location>
        <begin position="23"/>
        <end position="683"/>
    </location>
</feature>
<evidence type="ECO:0000313" key="5">
    <source>
        <dbReference type="Proteomes" id="UP000799536"/>
    </source>
</evidence>
<keyword evidence="5" id="KW-1185">Reference proteome</keyword>
<feature type="domain" description="Scytalone dehydratase-like protein Arp1 N-terminal" evidence="3">
    <location>
        <begin position="56"/>
        <end position="186"/>
    </location>
</feature>
<proteinExistence type="predicted"/>
<dbReference type="InterPro" id="IPR058329">
    <property type="entry name" value="Arp1_N"/>
</dbReference>
<feature type="domain" description="Amidase" evidence="2">
    <location>
        <begin position="236"/>
        <end position="403"/>
    </location>
</feature>
<dbReference type="EMBL" id="ML994019">
    <property type="protein sequence ID" value="KAF2200494.1"/>
    <property type="molecule type" value="Genomic_DNA"/>
</dbReference>
<evidence type="ECO:0000259" key="3">
    <source>
        <dbReference type="Pfam" id="PF26053"/>
    </source>
</evidence>
<dbReference type="Pfam" id="PF01425">
    <property type="entry name" value="Amidase"/>
    <property type="match status" value="1"/>
</dbReference>
<protein>
    <submittedName>
        <fullName evidence="4">Amidase family protein</fullName>
    </submittedName>
</protein>
<keyword evidence="1" id="KW-0732">Signal</keyword>
<name>A0A9P4JNR8_9PLEO</name>
<reference evidence="4" key="1">
    <citation type="journal article" date="2020" name="Stud. Mycol.">
        <title>101 Dothideomycetes genomes: a test case for predicting lifestyles and emergence of pathogens.</title>
        <authorList>
            <person name="Haridas S."/>
            <person name="Albert R."/>
            <person name="Binder M."/>
            <person name="Bloem J."/>
            <person name="Labutti K."/>
            <person name="Salamov A."/>
            <person name="Andreopoulos B."/>
            <person name="Baker S."/>
            <person name="Barry K."/>
            <person name="Bills G."/>
            <person name="Bluhm B."/>
            <person name="Cannon C."/>
            <person name="Castanera R."/>
            <person name="Culley D."/>
            <person name="Daum C."/>
            <person name="Ezra D."/>
            <person name="Gonzalez J."/>
            <person name="Henrissat B."/>
            <person name="Kuo A."/>
            <person name="Liang C."/>
            <person name="Lipzen A."/>
            <person name="Lutzoni F."/>
            <person name="Magnuson J."/>
            <person name="Mondo S."/>
            <person name="Nolan M."/>
            <person name="Ohm R."/>
            <person name="Pangilinan J."/>
            <person name="Park H.-J."/>
            <person name="Ramirez L."/>
            <person name="Alfaro M."/>
            <person name="Sun H."/>
            <person name="Tritt A."/>
            <person name="Yoshinaga Y."/>
            <person name="Zwiers L.-H."/>
            <person name="Turgeon B."/>
            <person name="Goodwin S."/>
            <person name="Spatafora J."/>
            <person name="Crous P."/>
            <person name="Grigoriev I."/>
        </authorList>
    </citation>
    <scope>NUCLEOTIDE SEQUENCE</scope>
    <source>
        <strain evidence="4">ATCC 74209</strain>
    </source>
</reference>
<dbReference type="Gene3D" id="3.90.1300.10">
    <property type="entry name" value="Amidase signature (AS) domain"/>
    <property type="match status" value="1"/>
</dbReference>
<dbReference type="Pfam" id="PF26053">
    <property type="entry name" value="DUF8016"/>
    <property type="match status" value="1"/>
</dbReference>
<evidence type="ECO:0000256" key="1">
    <source>
        <dbReference type="SAM" id="SignalP"/>
    </source>
</evidence>
<dbReference type="AlphaFoldDB" id="A0A9P4JNR8"/>
<evidence type="ECO:0000313" key="4">
    <source>
        <dbReference type="EMBL" id="KAF2200494.1"/>
    </source>
</evidence>
<dbReference type="PANTHER" id="PTHR46310">
    <property type="entry name" value="AMIDASE 1"/>
    <property type="match status" value="1"/>
</dbReference>
<dbReference type="InterPro" id="IPR036928">
    <property type="entry name" value="AS_sf"/>
</dbReference>
<evidence type="ECO:0000259" key="2">
    <source>
        <dbReference type="Pfam" id="PF01425"/>
    </source>
</evidence>
<dbReference type="Proteomes" id="UP000799536">
    <property type="component" value="Unassembled WGS sequence"/>
</dbReference>
<dbReference type="SUPFAM" id="SSF75304">
    <property type="entry name" value="Amidase signature (AS) enzymes"/>
    <property type="match status" value="1"/>
</dbReference>
<sequence length="683" mass="74841">MARRLVLSTLFVALLDTSSVSAVPVSHKRNPFTFVQLNPYGDTTFELGNNFYLANTKHPKAVISTDINTRSDSSLIPITVIQTNSSTISKGVLESTIASYLAGDDVFTRDFLETLYISSSVEATLDASAAEYLTSLNSSYLFLESSISSKETKFPPVTLRSKVELPAGPYVVSLEKDTVKFSSVYRLYPDTFRTFLYGAYDSNDGESNHNPVGVFLPKFWDPLIPVPSRIYSWADDRPLAGERVAIKDLYDLKGLQTSGGSQAWAYITPVANGTAPSIQRIIDLGGVIVGKQKLAQFASGANPWEFQDEHYPFNPRGDGWLTCSASSSGAGCSIAAYDWLDYAIGSDTGSSMRRPAAVSGTYGQRPSQGLMSLERVMPLGGATDTAGVFSRDPYKWIKFSKAWYTPTLHQSSKLTGLSTLEVPDTTAFPKTILYPVEYLPLNNSAAEVILQEFIANMTRIFGMKVTKFNLTATIQNASDPIASNLTTLSNAASVINGWTQWSVVAKPLITAWKALFDGRFPPIDPARRSGWVNFNESRINEEAYARALVTKNVGVQWYEQNLQYSTPESCSESVMLYDIGTGGLPSFREKELNDSPGATYLAVLPKTAKITGANICPIFGCADFTVPIGQVPYFSNVTFHEEMVPVTINMVVKRGCDLMLYNMIEKLADEGVLKTVKTGRTAF</sequence>
<dbReference type="PANTHER" id="PTHR46310:SF7">
    <property type="entry name" value="AMIDASE 1"/>
    <property type="match status" value="1"/>
</dbReference>
<dbReference type="OrthoDB" id="5423360at2759"/>
<accession>A0A9P4JNR8</accession>
<comment type="caution">
    <text evidence="4">The sequence shown here is derived from an EMBL/GenBank/DDBJ whole genome shotgun (WGS) entry which is preliminary data.</text>
</comment>
<gene>
    <name evidence="4" type="ORF">GQ43DRAFT_432448</name>
</gene>
<organism evidence="4 5">
    <name type="scientific">Delitschia confertaspora ATCC 74209</name>
    <dbReference type="NCBI Taxonomy" id="1513339"/>
    <lineage>
        <taxon>Eukaryota</taxon>
        <taxon>Fungi</taxon>
        <taxon>Dikarya</taxon>
        <taxon>Ascomycota</taxon>
        <taxon>Pezizomycotina</taxon>
        <taxon>Dothideomycetes</taxon>
        <taxon>Pleosporomycetidae</taxon>
        <taxon>Pleosporales</taxon>
        <taxon>Delitschiaceae</taxon>
        <taxon>Delitschia</taxon>
    </lineage>
</organism>